<sequence>MNALWAKNKIGFINGTLKNLNGTKTAKLHAWMKCNSMVVSWIYNALAKELHESVAYENLSVSIYFTKLKAIWDELSIYTPGLICSYPCSCEASKDFHVERDKEKVYQFLLGLSDRFNNIRSYILSMEPLPMVTKVYAMVSQDERHQALVSHQGLTMEAAALHVAGPSKPNNSKSIKDHPKIKCDHCKKPGHSKDRCYELHGYPPGWESK</sequence>
<gene>
    <name evidence="2" type="primary">LOC109114783</name>
</gene>
<evidence type="ECO:0000313" key="2">
    <source>
        <dbReference type="RefSeq" id="XP_019053527.1"/>
    </source>
</evidence>
<keyword evidence="1" id="KW-1185">Reference proteome</keyword>
<accession>A0A1U8Q4I3</accession>
<dbReference type="PANTHER" id="PTHR34222">
    <property type="entry name" value="GAG_PRE-INTEGRS DOMAIN-CONTAINING PROTEIN"/>
    <property type="match status" value="1"/>
</dbReference>
<proteinExistence type="predicted"/>
<name>A0A1U8Q4I3_NELNU</name>
<dbReference type="Proteomes" id="UP000189703">
    <property type="component" value="Unplaced"/>
</dbReference>
<protein>
    <submittedName>
        <fullName evidence="2">Uncharacterized protein LOC109114783</fullName>
    </submittedName>
</protein>
<dbReference type="AlphaFoldDB" id="A0A1U8Q4I3"/>
<reference evidence="2" key="1">
    <citation type="submission" date="2025-08" db="UniProtKB">
        <authorList>
            <consortium name="RefSeq"/>
        </authorList>
    </citation>
    <scope>IDENTIFICATION</scope>
</reference>
<dbReference type="OMA" id="HEYPEGH"/>
<dbReference type="PANTHER" id="PTHR34222:SF33">
    <property type="entry name" value="RETROTRANSPOSON GAG DOMAIN-CONTAINING PROTEIN"/>
    <property type="match status" value="1"/>
</dbReference>
<dbReference type="GeneID" id="109114783"/>
<evidence type="ECO:0000313" key="1">
    <source>
        <dbReference type="Proteomes" id="UP000189703"/>
    </source>
</evidence>
<dbReference type="KEGG" id="nnu:109114783"/>
<organism evidence="1 2">
    <name type="scientific">Nelumbo nucifera</name>
    <name type="common">Sacred lotus</name>
    <dbReference type="NCBI Taxonomy" id="4432"/>
    <lineage>
        <taxon>Eukaryota</taxon>
        <taxon>Viridiplantae</taxon>
        <taxon>Streptophyta</taxon>
        <taxon>Embryophyta</taxon>
        <taxon>Tracheophyta</taxon>
        <taxon>Spermatophyta</taxon>
        <taxon>Magnoliopsida</taxon>
        <taxon>Proteales</taxon>
        <taxon>Nelumbonaceae</taxon>
        <taxon>Nelumbo</taxon>
    </lineage>
</organism>
<dbReference type="InParanoid" id="A0A1U8Q4I3"/>
<dbReference type="RefSeq" id="XP_019053527.1">
    <property type="nucleotide sequence ID" value="XM_019197982.1"/>
</dbReference>
<dbReference type="OrthoDB" id="1750137at2759"/>